<keyword evidence="5 8" id="KW-0223">Dioxygenase</keyword>
<evidence type="ECO:0000256" key="7">
    <source>
        <dbReference type="ARBA" id="ARBA00023004"/>
    </source>
</evidence>
<keyword evidence="3" id="KW-0479">Metal-binding</keyword>
<dbReference type="InterPro" id="IPR037523">
    <property type="entry name" value="VOC_core"/>
</dbReference>
<dbReference type="PANTHER" id="PTHR43279:SF1">
    <property type="entry name" value="CATECHOL-2,3-DIOXYGENASE"/>
    <property type="match status" value="1"/>
</dbReference>
<dbReference type="EMBL" id="JBHUOQ010000001">
    <property type="protein sequence ID" value="MFD2828920.1"/>
    <property type="molecule type" value="Genomic_DNA"/>
</dbReference>
<name>A0ABW5WQ63_9STAP</name>
<keyword evidence="7 8" id="KW-0408">Iron</keyword>
<evidence type="ECO:0000256" key="1">
    <source>
        <dbReference type="ARBA" id="ARBA00001954"/>
    </source>
</evidence>
<evidence type="ECO:0000256" key="6">
    <source>
        <dbReference type="ARBA" id="ARBA00023002"/>
    </source>
</evidence>
<accession>A0ABW5WQ63</accession>
<keyword evidence="6 8" id="KW-0560">Oxidoreductase</keyword>
<evidence type="ECO:0000256" key="2">
    <source>
        <dbReference type="ARBA" id="ARBA00008784"/>
    </source>
</evidence>
<dbReference type="Proteomes" id="UP001597519">
    <property type="component" value="Unassembled WGS sequence"/>
</dbReference>
<evidence type="ECO:0000256" key="4">
    <source>
        <dbReference type="ARBA" id="ARBA00022797"/>
    </source>
</evidence>
<organism evidence="10 11">
    <name type="scientific">Corticicoccus populi</name>
    <dbReference type="NCBI Taxonomy" id="1812821"/>
    <lineage>
        <taxon>Bacteria</taxon>
        <taxon>Bacillati</taxon>
        <taxon>Bacillota</taxon>
        <taxon>Bacilli</taxon>
        <taxon>Bacillales</taxon>
        <taxon>Staphylococcaceae</taxon>
        <taxon>Corticicoccus</taxon>
    </lineage>
</organism>
<evidence type="ECO:0000259" key="9">
    <source>
        <dbReference type="PROSITE" id="PS51819"/>
    </source>
</evidence>
<dbReference type="Pfam" id="PF00903">
    <property type="entry name" value="Glyoxalase"/>
    <property type="match status" value="2"/>
</dbReference>
<gene>
    <name evidence="10" type="ORF">ACFSX4_00475</name>
</gene>
<dbReference type="Gene3D" id="3.10.180.10">
    <property type="entry name" value="2,3-Dihydroxybiphenyl 1,2-Dioxygenase, domain 1"/>
    <property type="match status" value="2"/>
</dbReference>
<evidence type="ECO:0000256" key="5">
    <source>
        <dbReference type="ARBA" id="ARBA00022964"/>
    </source>
</evidence>
<feature type="domain" description="VOC" evidence="9">
    <location>
        <begin position="10"/>
        <end position="125"/>
    </location>
</feature>
<comment type="caution">
    <text evidence="10">The sequence shown here is derived from an EMBL/GenBank/DDBJ whole genome shotgun (WGS) entry which is preliminary data.</text>
</comment>
<evidence type="ECO:0000256" key="3">
    <source>
        <dbReference type="ARBA" id="ARBA00022723"/>
    </source>
</evidence>
<dbReference type="PANTHER" id="PTHR43279">
    <property type="entry name" value="CATECHOL-2,3-DIOXYGENASE"/>
    <property type="match status" value="1"/>
</dbReference>
<sequence length="282" mass="31437">MNFHQPPAAHVEHVSINVSDLNASALFYTTIVGLKILYQDHHHIDLTTDGVSPVLSLYQPENPVRKGRTTGLYHFAILLPDRQSLAAFLMHISRQNVDLGAGDHHVSEALYFNDPDGNGIEVYRDRDAGQWIWHEDSVHMVTDPLNVEGIMESYDPHQPWNGMPEDTVIGHLHLHVSDLNAALPFYTEGLGLKTVAALGKQAAFLSFENYHHHIAINTWNGKNAPSPPDNSVGLKEYILRYPSEETLSDAVKRLQALGFEVCASEHGFYSQDPSGNKVLMAF</sequence>
<evidence type="ECO:0000256" key="8">
    <source>
        <dbReference type="RuleBase" id="RU000683"/>
    </source>
</evidence>
<dbReference type="InterPro" id="IPR004360">
    <property type="entry name" value="Glyas_Fos-R_dOase_dom"/>
</dbReference>
<dbReference type="RefSeq" id="WP_377770452.1">
    <property type="nucleotide sequence ID" value="NZ_JBHUOQ010000001.1"/>
</dbReference>
<evidence type="ECO:0000313" key="11">
    <source>
        <dbReference type="Proteomes" id="UP001597519"/>
    </source>
</evidence>
<dbReference type="SUPFAM" id="SSF54593">
    <property type="entry name" value="Glyoxalase/Bleomycin resistance protein/Dihydroxybiphenyl dioxygenase"/>
    <property type="match status" value="2"/>
</dbReference>
<keyword evidence="4 8" id="KW-0058">Aromatic hydrocarbons catabolism</keyword>
<dbReference type="InterPro" id="IPR000486">
    <property type="entry name" value="Xdiol_ring_cleave_dOase_1/2"/>
</dbReference>
<dbReference type="PROSITE" id="PS51819">
    <property type="entry name" value="VOC"/>
    <property type="match status" value="2"/>
</dbReference>
<comment type="similarity">
    <text evidence="2 8">Belongs to the extradiol ring-cleavage dioxygenase family.</text>
</comment>
<keyword evidence="11" id="KW-1185">Reference proteome</keyword>
<proteinExistence type="inferred from homology"/>
<protein>
    <submittedName>
        <fullName evidence="10">VOC family protein</fullName>
    </submittedName>
</protein>
<comment type="cofactor">
    <cofactor evidence="1 8">
        <name>Fe(2+)</name>
        <dbReference type="ChEBI" id="CHEBI:29033"/>
    </cofactor>
</comment>
<reference evidence="11" key="1">
    <citation type="journal article" date="2019" name="Int. J. Syst. Evol. Microbiol.">
        <title>The Global Catalogue of Microorganisms (GCM) 10K type strain sequencing project: providing services to taxonomists for standard genome sequencing and annotation.</title>
        <authorList>
            <consortium name="The Broad Institute Genomics Platform"/>
            <consortium name="The Broad Institute Genome Sequencing Center for Infectious Disease"/>
            <person name="Wu L."/>
            <person name="Ma J."/>
        </authorList>
    </citation>
    <scope>NUCLEOTIDE SEQUENCE [LARGE SCALE GENOMIC DNA]</scope>
    <source>
        <strain evidence="11">KCTC 33575</strain>
    </source>
</reference>
<dbReference type="PROSITE" id="PS00082">
    <property type="entry name" value="EXTRADIOL_DIOXYGENAS"/>
    <property type="match status" value="1"/>
</dbReference>
<evidence type="ECO:0000313" key="10">
    <source>
        <dbReference type="EMBL" id="MFD2828920.1"/>
    </source>
</evidence>
<feature type="domain" description="VOC" evidence="9">
    <location>
        <begin position="168"/>
        <end position="282"/>
    </location>
</feature>
<dbReference type="InterPro" id="IPR029068">
    <property type="entry name" value="Glyas_Bleomycin-R_OHBP_Dase"/>
</dbReference>